<dbReference type="InterPro" id="IPR001405">
    <property type="entry name" value="UPF0758"/>
</dbReference>
<dbReference type="Gene3D" id="3.40.140.10">
    <property type="entry name" value="Cytidine Deaminase, domain 2"/>
    <property type="match status" value="1"/>
</dbReference>
<evidence type="ECO:0000256" key="6">
    <source>
        <dbReference type="RuleBase" id="RU003797"/>
    </source>
</evidence>
<dbReference type="SUPFAM" id="SSF102712">
    <property type="entry name" value="JAB1/MPN domain"/>
    <property type="match status" value="1"/>
</dbReference>
<feature type="domain" description="MPN" evidence="8">
    <location>
        <begin position="173"/>
        <end position="295"/>
    </location>
</feature>
<dbReference type="PANTHER" id="PTHR30471">
    <property type="entry name" value="DNA REPAIR PROTEIN RADC"/>
    <property type="match status" value="1"/>
</dbReference>
<dbReference type="Gene3D" id="1.10.150.20">
    <property type="entry name" value="5' to 3' exonuclease, C-terminal subdomain"/>
    <property type="match status" value="1"/>
</dbReference>
<dbReference type="NCBIfam" id="NF000642">
    <property type="entry name" value="PRK00024.1"/>
    <property type="match status" value="1"/>
</dbReference>
<evidence type="ECO:0000256" key="4">
    <source>
        <dbReference type="ARBA" id="ARBA00022833"/>
    </source>
</evidence>
<evidence type="ECO:0000256" key="2">
    <source>
        <dbReference type="ARBA" id="ARBA00022723"/>
    </source>
</evidence>
<organism evidence="9 10">
    <name type="scientific">Notoacmeibacter ruber</name>
    <dbReference type="NCBI Taxonomy" id="2670375"/>
    <lineage>
        <taxon>Bacteria</taxon>
        <taxon>Pseudomonadati</taxon>
        <taxon>Pseudomonadota</taxon>
        <taxon>Alphaproteobacteria</taxon>
        <taxon>Hyphomicrobiales</taxon>
        <taxon>Notoacmeibacteraceae</taxon>
        <taxon>Notoacmeibacter</taxon>
    </lineage>
</organism>
<dbReference type="CDD" id="cd08071">
    <property type="entry name" value="MPN_DUF2466"/>
    <property type="match status" value="1"/>
</dbReference>
<feature type="region of interest" description="Disordered" evidence="7">
    <location>
        <begin position="1"/>
        <end position="80"/>
    </location>
</feature>
<dbReference type="GO" id="GO:0008237">
    <property type="term" value="F:metallopeptidase activity"/>
    <property type="evidence" value="ECO:0007669"/>
    <property type="project" value="UniProtKB-KW"/>
</dbReference>
<evidence type="ECO:0000313" key="10">
    <source>
        <dbReference type="Proteomes" id="UP000281094"/>
    </source>
</evidence>
<dbReference type="GO" id="GO:0006508">
    <property type="term" value="P:proteolysis"/>
    <property type="evidence" value="ECO:0007669"/>
    <property type="project" value="UniProtKB-KW"/>
</dbReference>
<keyword evidence="5" id="KW-0482">Metalloprotease</keyword>
<protein>
    <submittedName>
        <fullName evidence="9">JAB domain-containing protein</fullName>
    </submittedName>
</protein>
<dbReference type="SUPFAM" id="SSF47781">
    <property type="entry name" value="RuvA domain 2-like"/>
    <property type="match status" value="1"/>
</dbReference>
<dbReference type="AlphaFoldDB" id="A0A3L7JB79"/>
<sequence length="295" mass="32621">MAAKSSPSAPAGLTAPASTTQADRVGADHHCGGKMDETDERDFLDRFNQTSRPNAPSKAAASDKPKSSRPKDRKHFHGHRERLRDRFDSYGDENFRDDELLELFLFRIIPRADTKVIAKALLERFGTLSAVLAAPRHLLCEVQNVGDAVAQELAITAALHRRCLKRNIQGRKVISSWSSLMDYCRTAMQHEPREQFRILFLDKKNALIADEVQGVGTVDHTPVYPREVIRRALELSATALILVHNHPSGDPSPSRADISMTKTIIDVAAPLGIAIHDHVIIARSGEASLKAQGYI</sequence>
<keyword evidence="10" id="KW-1185">Reference proteome</keyword>
<dbReference type="InterPro" id="IPR010994">
    <property type="entry name" value="RuvA_2-like"/>
</dbReference>
<feature type="compositionally biased region" description="Basic and acidic residues" evidence="7">
    <location>
        <begin position="25"/>
        <end position="45"/>
    </location>
</feature>
<gene>
    <name evidence="9" type="ORF">D8780_07030</name>
</gene>
<dbReference type="GO" id="GO:0046872">
    <property type="term" value="F:metal ion binding"/>
    <property type="evidence" value="ECO:0007669"/>
    <property type="project" value="UniProtKB-KW"/>
</dbReference>
<dbReference type="PANTHER" id="PTHR30471:SF3">
    <property type="entry name" value="UPF0758 PROTEIN YEES-RELATED"/>
    <property type="match status" value="1"/>
</dbReference>
<dbReference type="Pfam" id="PF04002">
    <property type="entry name" value="RadC"/>
    <property type="match status" value="1"/>
</dbReference>
<keyword evidence="3" id="KW-0378">Hydrolase</keyword>
<dbReference type="NCBIfam" id="TIGR00608">
    <property type="entry name" value="radc"/>
    <property type="match status" value="1"/>
</dbReference>
<reference evidence="9 10" key="1">
    <citation type="submission" date="2018-10" db="EMBL/GenBank/DDBJ databases">
        <title>Notoacmeibacter sp. M2BS9Y-3-1, whole genome shotgun sequence.</title>
        <authorList>
            <person name="Tuo L."/>
        </authorList>
    </citation>
    <scope>NUCLEOTIDE SEQUENCE [LARGE SCALE GENOMIC DNA]</scope>
    <source>
        <strain evidence="9 10">M2BS9Y-3-1</strain>
    </source>
</reference>
<evidence type="ECO:0000256" key="3">
    <source>
        <dbReference type="ARBA" id="ARBA00022801"/>
    </source>
</evidence>
<evidence type="ECO:0000313" key="9">
    <source>
        <dbReference type="EMBL" id="RLQ87998.1"/>
    </source>
</evidence>
<evidence type="ECO:0000256" key="5">
    <source>
        <dbReference type="ARBA" id="ARBA00023049"/>
    </source>
</evidence>
<keyword evidence="2" id="KW-0479">Metal-binding</keyword>
<evidence type="ECO:0000256" key="7">
    <source>
        <dbReference type="SAM" id="MobiDB-lite"/>
    </source>
</evidence>
<proteinExistence type="inferred from homology"/>
<dbReference type="RefSeq" id="WP_121644962.1">
    <property type="nucleotide sequence ID" value="NZ_RCWN01000001.1"/>
</dbReference>
<keyword evidence="4" id="KW-0862">Zinc</keyword>
<comment type="caution">
    <text evidence="9">The sequence shown here is derived from an EMBL/GenBank/DDBJ whole genome shotgun (WGS) entry which is preliminary data.</text>
</comment>
<dbReference type="Proteomes" id="UP000281094">
    <property type="component" value="Unassembled WGS sequence"/>
</dbReference>
<dbReference type="InterPro" id="IPR020891">
    <property type="entry name" value="UPF0758_CS"/>
</dbReference>
<dbReference type="EMBL" id="RCWN01000001">
    <property type="protein sequence ID" value="RLQ87998.1"/>
    <property type="molecule type" value="Genomic_DNA"/>
</dbReference>
<dbReference type="InterPro" id="IPR037518">
    <property type="entry name" value="MPN"/>
</dbReference>
<comment type="similarity">
    <text evidence="6">Belongs to the UPF0758 family.</text>
</comment>
<feature type="compositionally biased region" description="Basic residues" evidence="7">
    <location>
        <begin position="71"/>
        <end position="80"/>
    </location>
</feature>
<evidence type="ECO:0000256" key="1">
    <source>
        <dbReference type="ARBA" id="ARBA00022670"/>
    </source>
</evidence>
<dbReference type="InterPro" id="IPR025657">
    <property type="entry name" value="RadC_JAB"/>
</dbReference>
<feature type="compositionally biased region" description="Basic and acidic residues" evidence="7">
    <location>
        <begin position="61"/>
        <end position="70"/>
    </location>
</feature>
<accession>A0A3L7JB79</accession>
<keyword evidence="1" id="KW-0645">Protease</keyword>
<dbReference type="PROSITE" id="PS01302">
    <property type="entry name" value="UPF0758"/>
    <property type="match status" value="1"/>
</dbReference>
<name>A0A3L7JB79_9HYPH</name>
<evidence type="ECO:0000259" key="8">
    <source>
        <dbReference type="PROSITE" id="PS50249"/>
    </source>
</evidence>
<dbReference type="PROSITE" id="PS50249">
    <property type="entry name" value="MPN"/>
    <property type="match status" value="1"/>
</dbReference>